<dbReference type="GO" id="GO:0043565">
    <property type="term" value="F:sequence-specific DNA binding"/>
    <property type="evidence" value="ECO:0007669"/>
    <property type="project" value="InterPro"/>
</dbReference>
<dbReference type="AlphaFoldDB" id="A0A1S6HY25"/>
<sequence length="259" mass="29771">MANICHSKLLSQPAANVFLSYELFLPDTITPPHQHIWGQLQIVNTGVIEIKTEKNTYLSPSQYGIWVPANTRHESYMRRRIQYSSINIVPEIIPMPDHVCLIEISAIFRSILDDFRSRNITQANTTQDDRLITVVLDQIRTSKQQPNFLPQTNDPLLTPILLELGHEPSNQMNLSEWAQKLHTTERTLARHCRNKLGMNFSELRQRAKFLRSVELLRQGYTVKNIALSLGYNQSSPFITLFKKYAGSPPAQHIKNLTKI</sequence>
<keyword evidence="1" id="KW-0678">Repressor</keyword>
<dbReference type="InterPro" id="IPR018060">
    <property type="entry name" value="HTH_AraC"/>
</dbReference>
<name>A0A1S6HY25_9GAMM</name>
<dbReference type="Pfam" id="PF12833">
    <property type="entry name" value="HTH_18"/>
    <property type="match status" value="1"/>
</dbReference>
<keyword evidence="2" id="KW-0805">Transcription regulation</keyword>
<dbReference type="Gene3D" id="1.10.10.60">
    <property type="entry name" value="Homeodomain-like"/>
    <property type="match status" value="1"/>
</dbReference>
<dbReference type="KEGG" id="spsw:Sps_05265"/>
<keyword evidence="3" id="KW-0238">DNA-binding</keyword>
<dbReference type="GO" id="GO:0003700">
    <property type="term" value="F:DNA-binding transcription factor activity"/>
    <property type="evidence" value="ECO:0007669"/>
    <property type="project" value="InterPro"/>
</dbReference>
<protein>
    <submittedName>
        <fullName evidence="6">Transcriptional regulator, AraC family</fullName>
    </submittedName>
</protein>
<dbReference type="PANTHER" id="PTHR11019:SF190">
    <property type="entry name" value="ARAC-FAMILY REGULATORY PROTEIN"/>
    <property type="match status" value="1"/>
</dbReference>
<evidence type="ECO:0000313" key="7">
    <source>
        <dbReference type="Proteomes" id="UP000189545"/>
    </source>
</evidence>
<evidence type="ECO:0000313" key="6">
    <source>
        <dbReference type="EMBL" id="AQS40334.1"/>
    </source>
</evidence>
<dbReference type="SUPFAM" id="SSF51182">
    <property type="entry name" value="RmlC-like cupins"/>
    <property type="match status" value="1"/>
</dbReference>
<reference evidence="6 7" key="1">
    <citation type="submission" date="2016-03" db="EMBL/GenBank/DDBJ databases">
        <title>Complete genome sequence of Shewanella psychrophila WP2, a deep sea bacterium isolated from west Pacific sediment.</title>
        <authorList>
            <person name="Xu G."/>
            <person name="Jian H."/>
        </authorList>
    </citation>
    <scope>NUCLEOTIDE SEQUENCE [LARGE SCALE GENOMIC DNA]</scope>
    <source>
        <strain evidence="6 7">WP2</strain>
    </source>
</reference>
<dbReference type="RefSeq" id="WP_077755135.1">
    <property type="nucleotide sequence ID" value="NZ_CP014782.1"/>
</dbReference>
<dbReference type="CDD" id="cd06124">
    <property type="entry name" value="cupin_NimR-like_N"/>
    <property type="match status" value="1"/>
</dbReference>
<dbReference type="STRING" id="225848.Sps_05265"/>
<dbReference type="PANTHER" id="PTHR11019">
    <property type="entry name" value="HTH-TYPE TRANSCRIPTIONAL REGULATOR NIMR"/>
    <property type="match status" value="1"/>
</dbReference>
<dbReference type="Proteomes" id="UP000189545">
    <property type="component" value="Chromosome"/>
</dbReference>
<dbReference type="OrthoDB" id="5949386at2"/>
<keyword evidence="7" id="KW-1185">Reference proteome</keyword>
<evidence type="ECO:0000256" key="3">
    <source>
        <dbReference type="ARBA" id="ARBA00023125"/>
    </source>
</evidence>
<organism evidence="6 7">
    <name type="scientific">Shewanella psychrophila</name>
    <dbReference type="NCBI Taxonomy" id="225848"/>
    <lineage>
        <taxon>Bacteria</taxon>
        <taxon>Pseudomonadati</taxon>
        <taxon>Pseudomonadota</taxon>
        <taxon>Gammaproteobacteria</taxon>
        <taxon>Alteromonadales</taxon>
        <taxon>Shewanellaceae</taxon>
        <taxon>Shewanella</taxon>
    </lineage>
</organism>
<evidence type="ECO:0000256" key="1">
    <source>
        <dbReference type="ARBA" id="ARBA00022491"/>
    </source>
</evidence>
<dbReference type="PROSITE" id="PS01124">
    <property type="entry name" value="HTH_ARAC_FAMILY_2"/>
    <property type="match status" value="1"/>
</dbReference>
<dbReference type="InterPro" id="IPR011051">
    <property type="entry name" value="RmlC_Cupin_sf"/>
</dbReference>
<dbReference type="SUPFAM" id="SSF46689">
    <property type="entry name" value="Homeodomain-like"/>
    <property type="match status" value="1"/>
</dbReference>
<proteinExistence type="predicted"/>
<feature type="domain" description="HTH araC/xylS-type" evidence="5">
    <location>
        <begin position="154"/>
        <end position="255"/>
    </location>
</feature>
<evidence type="ECO:0000256" key="2">
    <source>
        <dbReference type="ARBA" id="ARBA00023015"/>
    </source>
</evidence>
<evidence type="ECO:0000259" key="5">
    <source>
        <dbReference type="PROSITE" id="PS01124"/>
    </source>
</evidence>
<accession>A0A1S6HY25</accession>
<dbReference type="InterPro" id="IPR009057">
    <property type="entry name" value="Homeodomain-like_sf"/>
</dbReference>
<dbReference type="EMBL" id="CP014782">
    <property type="protein sequence ID" value="AQS40334.1"/>
    <property type="molecule type" value="Genomic_DNA"/>
</dbReference>
<dbReference type="FunFam" id="1.10.10.60:FF:000132">
    <property type="entry name" value="AraC family transcriptional regulator"/>
    <property type="match status" value="1"/>
</dbReference>
<keyword evidence="4" id="KW-0804">Transcription</keyword>
<gene>
    <name evidence="6" type="ORF">Sps_05265</name>
</gene>
<dbReference type="SMART" id="SM00342">
    <property type="entry name" value="HTH_ARAC"/>
    <property type="match status" value="1"/>
</dbReference>
<evidence type="ECO:0000256" key="4">
    <source>
        <dbReference type="ARBA" id="ARBA00023163"/>
    </source>
</evidence>